<dbReference type="PANTHER" id="PTHR30346">
    <property type="entry name" value="TRANSCRIPTIONAL DUAL REGULATOR HCAR-RELATED"/>
    <property type="match status" value="1"/>
</dbReference>
<dbReference type="PRINTS" id="PR00039">
    <property type="entry name" value="HTHLYSR"/>
</dbReference>
<proteinExistence type="inferred from homology"/>
<keyword evidence="4" id="KW-0804">Transcription</keyword>
<dbReference type="InterPro" id="IPR005119">
    <property type="entry name" value="LysR_subst-bd"/>
</dbReference>
<dbReference type="FunFam" id="1.10.10.10:FF:000001">
    <property type="entry name" value="LysR family transcriptional regulator"/>
    <property type="match status" value="1"/>
</dbReference>
<dbReference type="EMBL" id="FPAB01000006">
    <property type="protein sequence ID" value="SFT05459.1"/>
    <property type="molecule type" value="Genomic_DNA"/>
</dbReference>
<keyword evidence="2" id="KW-0805">Transcription regulation</keyword>
<evidence type="ECO:0000256" key="5">
    <source>
        <dbReference type="SAM" id="MobiDB-lite"/>
    </source>
</evidence>
<dbReference type="Gene3D" id="3.40.190.10">
    <property type="entry name" value="Periplasmic binding protein-like II"/>
    <property type="match status" value="2"/>
</dbReference>
<protein>
    <submittedName>
        <fullName evidence="7">DNA-binding transcriptional regulator, LysR family</fullName>
    </submittedName>
</protein>
<evidence type="ECO:0000313" key="7">
    <source>
        <dbReference type="EMBL" id="SFT05459.1"/>
    </source>
</evidence>
<organism evidence="7 8">
    <name type="scientific">Streptomyces harbinensis</name>
    <dbReference type="NCBI Taxonomy" id="1176198"/>
    <lineage>
        <taxon>Bacteria</taxon>
        <taxon>Bacillati</taxon>
        <taxon>Actinomycetota</taxon>
        <taxon>Actinomycetes</taxon>
        <taxon>Kitasatosporales</taxon>
        <taxon>Streptomycetaceae</taxon>
        <taxon>Streptomyces</taxon>
    </lineage>
</organism>
<dbReference type="SUPFAM" id="SSF53850">
    <property type="entry name" value="Periplasmic binding protein-like II"/>
    <property type="match status" value="1"/>
</dbReference>
<dbReference type="Gene3D" id="1.10.10.10">
    <property type="entry name" value="Winged helix-like DNA-binding domain superfamily/Winged helix DNA-binding domain"/>
    <property type="match status" value="1"/>
</dbReference>
<sequence length="335" mass="35857">MPGLQDTDPRLLRAFVAVATELHFTRAAARLFVAQQALSRDIRRLEDRWGVRLFVRSTRQVTLTAEGERLLEPARRAIAAQEELAAAVAGAGAADRPLVVDVGAPASTARRILTAAREAAPGVEFVARFHSGLVGAAAELVTGELDVSFGRFAGLDPQLRAVLAHRPVRYERVAVLLPAGDPLAALAEVPLARLAGRELYAGAGNPETTEWTDFARRLFAGRSIAVAPPFPRIDGEEEFVRLVLARGWTVLASEEFTEVPGMVLRPLTDPVPLSPVSMVWPRTLRHPGLAALTAAATTLATPGDWLHRPPGAWLPEPDRGLLPPADAGREALPGG</sequence>
<evidence type="ECO:0000313" key="8">
    <source>
        <dbReference type="Proteomes" id="UP000198873"/>
    </source>
</evidence>
<evidence type="ECO:0000256" key="4">
    <source>
        <dbReference type="ARBA" id="ARBA00023163"/>
    </source>
</evidence>
<keyword evidence="3 7" id="KW-0238">DNA-binding</keyword>
<dbReference type="GO" id="GO:0003677">
    <property type="term" value="F:DNA binding"/>
    <property type="evidence" value="ECO:0007669"/>
    <property type="project" value="UniProtKB-KW"/>
</dbReference>
<dbReference type="PANTHER" id="PTHR30346:SF0">
    <property type="entry name" value="HCA OPERON TRANSCRIPTIONAL ACTIVATOR HCAR"/>
    <property type="match status" value="1"/>
</dbReference>
<reference evidence="8" key="1">
    <citation type="submission" date="2016-10" db="EMBL/GenBank/DDBJ databases">
        <authorList>
            <person name="Varghese N."/>
            <person name="Submissions S."/>
        </authorList>
    </citation>
    <scope>NUCLEOTIDE SEQUENCE [LARGE SCALE GENOMIC DNA]</scope>
    <source>
        <strain evidence="8">CGMCC 4.7047</strain>
    </source>
</reference>
<dbReference type="GO" id="GO:0003700">
    <property type="term" value="F:DNA-binding transcription factor activity"/>
    <property type="evidence" value="ECO:0007669"/>
    <property type="project" value="InterPro"/>
</dbReference>
<accession>A0A1I6UVI4</accession>
<dbReference type="PROSITE" id="PS50931">
    <property type="entry name" value="HTH_LYSR"/>
    <property type="match status" value="1"/>
</dbReference>
<dbReference type="InterPro" id="IPR036390">
    <property type="entry name" value="WH_DNA-bd_sf"/>
</dbReference>
<dbReference type="GO" id="GO:0032993">
    <property type="term" value="C:protein-DNA complex"/>
    <property type="evidence" value="ECO:0007669"/>
    <property type="project" value="TreeGrafter"/>
</dbReference>
<keyword evidence="8" id="KW-1185">Reference proteome</keyword>
<dbReference type="STRING" id="1176198.SAMN05444716_106231"/>
<gene>
    <name evidence="7" type="ORF">SAMN05444716_106231</name>
</gene>
<evidence type="ECO:0000256" key="2">
    <source>
        <dbReference type="ARBA" id="ARBA00023015"/>
    </source>
</evidence>
<dbReference type="AlphaFoldDB" id="A0A1I6UVI4"/>
<evidence type="ECO:0000256" key="3">
    <source>
        <dbReference type="ARBA" id="ARBA00023125"/>
    </source>
</evidence>
<dbReference type="Pfam" id="PF00126">
    <property type="entry name" value="HTH_1"/>
    <property type="match status" value="1"/>
</dbReference>
<dbReference type="SUPFAM" id="SSF46785">
    <property type="entry name" value="Winged helix' DNA-binding domain"/>
    <property type="match status" value="1"/>
</dbReference>
<dbReference type="Pfam" id="PF03466">
    <property type="entry name" value="LysR_substrate"/>
    <property type="match status" value="1"/>
</dbReference>
<dbReference type="InterPro" id="IPR000847">
    <property type="entry name" value="LysR_HTH_N"/>
</dbReference>
<dbReference type="RefSeq" id="WP_093843771.1">
    <property type="nucleotide sequence ID" value="NZ_FPAB01000006.1"/>
</dbReference>
<evidence type="ECO:0000259" key="6">
    <source>
        <dbReference type="PROSITE" id="PS50931"/>
    </source>
</evidence>
<feature type="region of interest" description="Disordered" evidence="5">
    <location>
        <begin position="308"/>
        <end position="335"/>
    </location>
</feature>
<evidence type="ECO:0000256" key="1">
    <source>
        <dbReference type="ARBA" id="ARBA00009437"/>
    </source>
</evidence>
<name>A0A1I6UVI4_9ACTN</name>
<feature type="domain" description="HTH lysR-type" evidence="6">
    <location>
        <begin position="7"/>
        <end position="64"/>
    </location>
</feature>
<dbReference type="Proteomes" id="UP000198873">
    <property type="component" value="Unassembled WGS sequence"/>
</dbReference>
<dbReference type="InterPro" id="IPR036388">
    <property type="entry name" value="WH-like_DNA-bd_sf"/>
</dbReference>
<comment type="similarity">
    <text evidence="1">Belongs to the LysR transcriptional regulatory family.</text>
</comment>